<evidence type="ECO:0000313" key="2">
    <source>
        <dbReference type="EMBL" id="PMD50814.1"/>
    </source>
</evidence>
<protein>
    <submittedName>
        <fullName evidence="2">Uncharacterized protein</fullName>
    </submittedName>
</protein>
<gene>
    <name evidence="2" type="ORF">K444DRAFT_622165</name>
</gene>
<dbReference type="InParanoid" id="A0A2J6SJ62"/>
<evidence type="ECO:0000256" key="1">
    <source>
        <dbReference type="SAM" id="MobiDB-lite"/>
    </source>
</evidence>
<sequence length="176" mass="19218">MPFDWESTLQASQGDEFFDFAAASGESSETGPSSAAQTWATSSSPFNEELHNFPTPDNNHGAPSYSSSQPYDNLAGDTTAWAEMIPAPHQHQPVNMAAATFNLPEESNVWAHDSSISTTKAFQLHSSAPTETQDHLHCDPLTQTVLGSAQWRMDNQQLQDSTMMDWALPSEGNQSE</sequence>
<dbReference type="AlphaFoldDB" id="A0A2J6SJ62"/>
<dbReference type="GeneID" id="36590119"/>
<feature type="region of interest" description="Disordered" evidence="1">
    <location>
        <begin position="20"/>
        <end position="69"/>
    </location>
</feature>
<name>A0A2J6SJ62_9HELO</name>
<reference evidence="2 3" key="1">
    <citation type="submission" date="2016-04" db="EMBL/GenBank/DDBJ databases">
        <title>A degradative enzymes factory behind the ericoid mycorrhizal symbiosis.</title>
        <authorList>
            <consortium name="DOE Joint Genome Institute"/>
            <person name="Martino E."/>
            <person name="Morin E."/>
            <person name="Grelet G."/>
            <person name="Kuo A."/>
            <person name="Kohler A."/>
            <person name="Daghino S."/>
            <person name="Barry K."/>
            <person name="Choi C."/>
            <person name="Cichocki N."/>
            <person name="Clum A."/>
            <person name="Copeland A."/>
            <person name="Hainaut M."/>
            <person name="Haridas S."/>
            <person name="Labutti K."/>
            <person name="Lindquist E."/>
            <person name="Lipzen A."/>
            <person name="Khouja H.-R."/>
            <person name="Murat C."/>
            <person name="Ohm R."/>
            <person name="Olson A."/>
            <person name="Spatafora J."/>
            <person name="Veneault-Fourrey C."/>
            <person name="Henrissat B."/>
            <person name="Grigoriev I."/>
            <person name="Martin F."/>
            <person name="Perotto S."/>
        </authorList>
    </citation>
    <scope>NUCLEOTIDE SEQUENCE [LARGE SCALE GENOMIC DNA]</scope>
    <source>
        <strain evidence="2 3">E</strain>
    </source>
</reference>
<dbReference type="Proteomes" id="UP000235371">
    <property type="component" value="Unassembled WGS sequence"/>
</dbReference>
<feature type="compositionally biased region" description="Low complexity" evidence="1">
    <location>
        <begin position="33"/>
        <end position="44"/>
    </location>
</feature>
<dbReference type="EMBL" id="KZ613913">
    <property type="protein sequence ID" value="PMD50814.1"/>
    <property type="molecule type" value="Genomic_DNA"/>
</dbReference>
<proteinExistence type="predicted"/>
<keyword evidence="3" id="KW-1185">Reference proteome</keyword>
<organism evidence="2 3">
    <name type="scientific">Hyaloscypha bicolor E</name>
    <dbReference type="NCBI Taxonomy" id="1095630"/>
    <lineage>
        <taxon>Eukaryota</taxon>
        <taxon>Fungi</taxon>
        <taxon>Dikarya</taxon>
        <taxon>Ascomycota</taxon>
        <taxon>Pezizomycotina</taxon>
        <taxon>Leotiomycetes</taxon>
        <taxon>Helotiales</taxon>
        <taxon>Hyaloscyphaceae</taxon>
        <taxon>Hyaloscypha</taxon>
        <taxon>Hyaloscypha bicolor</taxon>
    </lineage>
</organism>
<evidence type="ECO:0000313" key="3">
    <source>
        <dbReference type="Proteomes" id="UP000235371"/>
    </source>
</evidence>
<dbReference type="RefSeq" id="XP_024727718.1">
    <property type="nucleotide sequence ID" value="XM_024882042.1"/>
</dbReference>
<accession>A0A2J6SJ62</accession>